<evidence type="ECO:0000256" key="10">
    <source>
        <dbReference type="SAM" id="MobiDB-lite"/>
    </source>
</evidence>
<organism evidence="11 12">
    <name type="scientific">Atractosteus spatula</name>
    <name type="common">Alligator gar</name>
    <name type="synonym">Lepisosteus spatula</name>
    <dbReference type="NCBI Taxonomy" id="7917"/>
    <lineage>
        <taxon>Eukaryota</taxon>
        <taxon>Metazoa</taxon>
        <taxon>Chordata</taxon>
        <taxon>Craniata</taxon>
        <taxon>Vertebrata</taxon>
        <taxon>Euteleostomi</taxon>
        <taxon>Actinopterygii</taxon>
        <taxon>Neopterygii</taxon>
        <taxon>Holostei</taxon>
        <taxon>Semionotiformes</taxon>
        <taxon>Lepisosteidae</taxon>
        <taxon>Atractosteus</taxon>
    </lineage>
</organism>
<name>A0A8J7T679_ATRSP</name>
<evidence type="ECO:0000256" key="2">
    <source>
        <dbReference type="ARBA" id="ARBA00014259"/>
    </source>
</evidence>
<accession>A0A8J7T679</accession>
<dbReference type="PANTHER" id="PTHR15263">
    <property type="entry name" value="I-KAPPA-B-LIKE PROTEIN IKBL"/>
    <property type="match status" value="1"/>
</dbReference>
<dbReference type="Gene3D" id="1.25.40.20">
    <property type="entry name" value="Ankyrin repeat-containing domain"/>
    <property type="match status" value="1"/>
</dbReference>
<proteinExistence type="predicted"/>
<dbReference type="AlphaFoldDB" id="A0A8J7T679"/>
<dbReference type="SMART" id="SM00248">
    <property type="entry name" value="ANK"/>
    <property type="match status" value="2"/>
</dbReference>
<dbReference type="GO" id="GO:0043124">
    <property type="term" value="P:negative regulation of canonical NF-kappaB signal transduction"/>
    <property type="evidence" value="ECO:0007669"/>
    <property type="project" value="InterPro"/>
</dbReference>
<feature type="region of interest" description="Disordered" evidence="10">
    <location>
        <begin position="196"/>
        <end position="220"/>
    </location>
</feature>
<dbReference type="PROSITE" id="PS50088">
    <property type="entry name" value="ANK_REPEAT"/>
    <property type="match status" value="1"/>
</dbReference>
<keyword evidence="12" id="KW-1185">Reference proteome</keyword>
<evidence type="ECO:0000256" key="1">
    <source>
        <dbReference type="ARBA" id="ARBA00004123"/>
    </source>
</evidence>
<evidence type="ECO:0000313" key="11">
    <source>
        <dbReference type="EMBL" id="MBN3311463.1"/>
    </source>
</evidence>
<reference evidence="11" key="1">
    <citation type="journal article" date="2021" name="Cell">
        <title>Tracing the genetic footprints of vertebrate landing in non-teleost ray-finned fishes.</title>
        <authorList>
            <person name="Bi X."/>
            <person name="Wang K."/>
            <person name="Yang L."/>
            <person name="Pan H."/>
            <person name="Jiang H."/>
            <person name="Wei Q."/>
            <person name="Fang M."/>
            <person name="Yu H."/>
            <person name="Zhu C."/>
            <person name="Cai Y."/>
            <person name="He Y."/>
            <person name="Gan X."/>
            <person name="Zeng H."/>
            <person name="Yu D."/>
            <person name="Zhu Y."/>
            <person name="Jiang H."/>
            <person name="Qiu Q."/>
            <person name="Yang H."/>
            <person name="Zhang Y.E."/>
            <person name="Wang W."/>
            <person name="Zhu M."/>
            <person name="He S."/>
            <person name="Zhang G."/>
        </authorList>
    </citation>
    <scope>NUCLEOTIDE SEQUENCE</scope>
    <source>
        <strain evidence="11">Allg_001</strain>
    </source>
</reference>
<feature type="compositionally biased region" description="Basic and acidic residues" evidence="10">
    <location>
        <begin position="208"/>
        <end position="220"/>
    </location>
</feature>
<evidence type="ECO:0000256" key="5">
    <source>
        <dbReference type="ARBA" id="ARBA00023043"/>
    </source>
</evidence>
<sequence length="352" mass="40642">MASRRQKRLLRYVEEGSLLKLKSYLRKHPDTDLGFSQGSKGRTPLHLACSLGDDAVLRLLLKKGADPLLQDRRGDTPLHLAARRVLKRGKRVYEDLVVPLRKHCPAAMEMPNNVGVTPQDILQWMKVGQGRVPPACRDFPDTPDPEREWREKIFGECQDEFYETFGQYDDDFSREDAEEEDFGDWADQIRREYYQKQQQAQRARSRGKGPETEAEAKSRRDFQARLEAEHAEYLARAARKEEEICRGKKQRYEEKCAAAFRGESDSKLGYADIPWPAPQGSVQEMVSVMLHGADRGDRAAFRKLLRRQQALWHPDKFAQRCGSRLRELESRRILDTVTALSQELNKLAESIK</sequence>
<dbReference type="PANTHER" id="PTHR15263:SF1">
    <property type="entry name" value="NF-KAPPA-B INHIBITOR-LIKE PROTEIN 1"/>
    <property type="match status" value="1"/>
</dbReference>
<dbReference type="PROSITE" id="PS50297">
    <property type="entry name" value="ANK_REP_REGION"/>
    <property type="match status" value="1"/>
</dbReference>
<dbReference type="InterPro" id="IPR038753">
    <property type="entry name" value="NFKBIL1"/>
</dbReference>
<dbReference type="Pfam" id="PF12796">
    <property type="entry name" value="Ank_2"/>
    <property type="match status" value="1"/>
</dbReference>
<evidence type="ECO:0000256" key="4">
    <source>
        <dbReference type="ARBA" id="ARBA00022737"/>
    </source>
</evidence>
<dbReference type="SUPFAM" id="SSF48403">
    <property type="entry name" value="Ankyrin repeat"/>
    <property type="match status" value="1"/>
</dbReference>
<feature type="non-terminal residue" evidence="11">
    <location>
        <position position="352"/>
    </location>
</feature>
<dbReference type="Proteomes" id="UP000736164">
    <property type="component" value="Unassembled WGS sequence"/>
</dbReference>
<protein>
    <recommendedName>
        <fullName evidence="2">NF-kappa-B inhibitor-like protein 1</fullName>
    </recommendedName>
    <alternativeName>
        <fullName evidence="7">Inhibitor of kappa B-like protein</fullName>
    </alternativeName>
    <alternativeName>
        <fullName evidence="8">Nuclear factor of kappa light polypeptide gene enhancer in B-cells inhibitor-like 1</fullName>
    </alternativeName>
</protein>
<evidence type="ECO:0000256" key="7">
    <source>
        <dbReference type="ARBA" id="ARBA00030621"/>
    </source>
</evidence>
<keyword evidence="5 9" id="KW-0040">ANK repeat</keyword>
<evidence type="ECO:0000313" key="12">
    <source>
        <dbReference type="Proteomes" id="UP000736164"/>
    </source>
</evidence>
<keyword evidence="4" id="KW-0677">Repeat</keyword>
<dbReference type="GO" id="GO:0005634">
    <property type="term" value="C:nucleus"/>
    <property type="evidence" value="ECO:0007669"/>
    <property type="project" value="UniProtKB-SubCell"/>
</dbReference>
<keyword evidence="6" id="KW-0539">Nucleus</keyword>
<comment type="caution">
    <text evidence="11">The sequence shown here is derived from an EMBL/GenBank/DDBJ whole genome shotgun (WGS) entry which is preliminary data.</text>
</comment>
<dbReference type="InterPro" id="IPR002110">
    <property type="entry name" value="Ankyrin_rpt"/>
</dbReference>
<gene>
    <name evidence="11" type="primary">Nfkbil1</name>
    <name evidence="11" type="ORF">GTO95_0003804</name>
</gene>
<evidence type="ECO:0000256" key="6">
    <source>
        <dbReference type="ARBA" id="ARBA00023242"/>
    </source>
</evidence>
<dbReference type="EMBL" id="JAAWVO010000213">
    <property type="protein sequence ID" value="MBN3311463.1"/>
    <property type="molecule type" value="Genomic_DNA"/>
</dbReference>
<feature type="repeat" description="ANK" evidence="9">
    <location>
        <begin position="40"/>
        <end position="72"/>
    </location>
</feature>
<keyword evidence="3" id="KW-0597">Phosphoprotein</keyword>
<feature type="non-terminal residue" evidence="11">
    <location>
        <position position="1"/>
    </location>
</feature>
<dbReference type="InterPro" id="IPR036770">
    <property type="entry name" value="Ankyrin_rpt-contain_sf"/>
</dbReference>
<evidence type="ECO:0000256" key="8">
    <source>
        <dbReference type="ARBA" id="ARBA00030802"/>
    </source>
</evidence>
<evidence type="ECO:0000256" key="9">
    <source>
        <dbReference type="PROSITE-ProRule" id="PRU00023"/>
    </source>
</evidence>
<evidence type="ECO:0000256" key="3">
    <source>
        <dbReference type="ARBA" id="ARBA00022553"/>
    </source>
</evidence>
<comment type="subcellular location">
    <subcellularLocation>
        <location evidence="1">Nucleus</location>
    </subcellularLocation>
</comment>